<keyword evidence="2" id="KW-0677">Repeat</keyword>
<gene>
    <name evidence="6" type="ORF">BVC80_1321g72</name>
</gene>
<dbReference type="PROSITE" id="PS50222">
    <property type="entry name" value="EF_HAND_2"/>
    <property type="match status" value="2"/>
</dbReference>
<dbReference type="Proteomes" id="UP000195402">
    <property type="component" value="Unassembled WGS sequence"/>
</dbReference>
<dbReference type="InParanoid" id="A0A200Q0D9"/>
<dbReference type="FunFam" id="1.10.238.10:FF:000003">
    <property type="entry name" value="Calmodulin A"/>
    <property type="match status" value="1"/>
</dbReference>
<dbReference type="GO" id="GO:0005509">
    <property type="term" value="F:calcium ion binding"/>
    <property type="evidence" value="ECO:0007669"/>
    <property type="project" value="InterPro"/>
</dbReference>
<dbReference type="OMA" id="ARPINDC"/>
<keyword evidence="1" id="KW-0479">Metal-binding</keyword>
<reference evidence="6 7" key="1">
    <citation type="journal article" date="2017" name="Mol. Plant">
        <title>The Genome of Medicinal Plant Macleaya cordata Provides New Insights into Benzylisoquinoline Alkaloids Metabolism.</title>
        <authorList>
            <person name="Liu X."/>
            <person name="Liu Y."/>
            <person name="Huang P."/>
            <person name="Ma Y."/>
            <person name="Qing Z."/>
            <person name="Tang Q."/>
            <person name="Cao H."/>
            <person name="Cheng P."/>
            <person name="Zheng Y."/>
            <person name="Yuan Z."/>
            <person name="Zhou Y."/>
            <person name="Liu J."/>
            <person name="Tang Z."/>
            <person name="Zhuo Y."/>
            <person name="Zhang Y."/>
            <person name="Yu L."/>
            <person name="Huang J."/>
            <person name="Yang P."/>
            <person name="Peng Q."/>
            <person name="Zhang J."/>
            <person name="Jiang W."/>
            <person name="Zhang Z."/>
            <person name="Lin K."/>
            <person name="Ro D.K."/>
            <person name="Chen X."/>
            <person name="Xiong X."/>
            <person name="Shang Y."/>
            <person name="Huang S."/>
            <person name="Zeng J."/>
        </authorList>
    </citation>
    <scope>NUCLEOTIDE SEQUENCE [LARGE SCALE GENOMIC DNA]</scope>
    <source>
        <strain evidence="7">cv. BLH2017</strain>
        <tissue evidence="6">Root</tissue>
    </source>
</reference>
<feature type="coiled-coil region" evidence="4">
    <location>
        <begin position="112"/>
        <end position="139"/>
    </location>
</feature>
<evidence type="ECO:0000256" key="4">
    <source>
        <dbReference type="SAM" id="Coils"/>
    </source>
</evidence>
<protein>
    <submittedName>
        <fullName evidence="6">EF-hand domain</fullName>
    </submittedName>
</protein>
<dbReference type="OrthoDB" id="26525at2759"/>
<keyword evidence="4" id="KW-0175">Coiled coil</keyword>
<evidence type="ECO:0000256" key="2">
    <source>
        <dbReference type="ARBA" id="ARBA00022737"/>
    </source>
</evidence>
<evidence type="ECO:0000259" key="5">
    <source>
        <dbReference type="PROSITE" id="PS50222"/>
    </source>
</evidence>
<keyword evidence="7" id="KW-1185">Reference proteome</keyword>
<feature type="domain" description="EF-hand" evidence="5">
    <location>
        <begin position="124"/>
        <end position="159"/>
    </location>
</feature>
<accession>A0A200Q0D9</accession>
<dbReference type="EMBL" id="MVGT01003464">
    <property type="protein sequence ID" value="OVA03924.1"/>
    <property type="molecule type" value="Genomic_DNA"/>
</dbReference>
<dbReference type="Pfam" id="PF13499">
    <property type="entry name" value="EF-hand_7"/>
    <property type="match status" value="1"/>
</dbReference>
<dbReference type="Gene3D" id="1.10.238.10">
    <property type="entry name" value="EF-hand"/>
    <property type="match status" value="1"/>
</dbReference>
<name>A0A200Q0D9_MACCD</name>
<dbReference type="InterPro" id="IPR011992">
    <property type="entry name" value="EF-hand-dom_pair"/>
</dbReference>
<dbReference type="CDD" id="cd00051">
    <property type="entry name" value="EFh"/>
    <property type="match status" value="1"/>
</dbReference>
<sequence length="195" mass="22625">MAEIGNPLSVSILNFITSSFFRSFIDVLIEFQKFYYSILWCNHTKIDEIRDDDQSCSNKSLKKFCMSCDKNEGLLMEEDIDVVLEKLGMSSTNNYNSEEEYDGNKCRCCRLLEDTCVLLEEKEATMEELEQVFAVFDKDGEGYINASKLQVVLCRLEFKEGMKLKDCEKMISVFDQNGDGKIDFFEFRKLLESVE</sequence>
<dbReference type="SUPFAM" id="SSF47473">
    <property type="entry name" value="EF-hand"/>
    <property type="match status" value="1"/>
</dbReference>
<dbReference type="STRING" id="56857.A0A200Q0D9"/>
<dbReference type="PANTHER" id="PTHR10891">
    <property type="entry name" value="EF-HAND CALCIUM-BINDING DOMAIN CONTAINING PROTEIN"/>
    <property type="match status" value="1"/>
</dbReference>
<feature type="domain" description="EF-hand" evidence="5">
    <location>
        <begin position="162"/>
        <end position="195"/>
    </location>
</feature>
<evidence type="ECO:0000256" key="3">
    <source>
        <dbReference type="ARBA" id="ARBA00022837"/>
    </source>
</evidence>
<keyword evidence="3" id="KW-0106">Calcium</keyword>
<proteinExistence type="predicted"/>
<evidence type="ECO:0000313" key="6">
    <source>
        <dbReference type="EMBL" id="OVA03924.1"/>
    </source>
</evidence>
<dbReference type="SMART" id="SM00054">
    <property type="entry name" value="EFh"/>
    <property type="match status" value="2"/>
</dbReference>
<dbReference type="InterPro" id="IPR018247">
    <property type="entry name" value="EF_Hand_1_Ca_BS"/>
</dbReference>
<dbReference type="PROSITE" id="PS00018">
    <property type="entry name" value="EF_HAND_1"/>
    <property type="match status" value="1"/>
</dbReference>
<dbReference type="AlphaFoldDB" id="A0A200Q0D9"/>
<comment type="caution">
    <text evidence="6">The sequence shown here is derived from an EMBL/GenBank/DDBJ whole genome shotgun (WGS) entry which is preliminary data.</text>
</comment>
<evidence type="ECO:0000313" key="7">
    <source>
        <dbReference type="Proteomes" id="UP000195402"/>
    </source>
</evidence>
<dbReference type="InterPro" id="IPR002048">
    <property type="entry name" value="EF_hand_dom"/>
</dbReference>
<organism evidence="6 7">
    <name type="scientific">Macleaya cordata</name>
    <name type="common">Five-seeded plume-poppy</name>
    <name type="synonym">Bocconia cordata</name>
    <dbReference type="NCBI Taxonomy" id="56857"/>
    <lineage>
        <taxon>Eukaryota</taxon>
        <taxon>Viridiplantae</taxon>
        <taxon>Streptophyta</taxon>
        <taxon>Embryophyta</taxon>
        <taxon>Tracheophyta</taxon>
        <taxon>Spermatophyta</taxon>
        <taxon>Magnoliopsida</taxon>
        <taxon>Ranunculales</taxon>
        <taxon>Papaveraceae</taxon>
        <taxon>Papaveroideae</taxon>
        <taxon>Macleaya</taxon>
    </lineage>
</organism>
<evidence type="ECO:0000256" key="1">
    <source>
        <dbReference type="ARBA" id="ARBA00022723"/>
    </source>
</evidence>
<dbReference type="InterPro" id="IPR039647">
    <property type="entry name" value="EF_hand_pair_protein_CML-like"/>
</dbReference>